<keyword evidence="3" id="KW-1185">Reference proteome</keyword>
<dbReference type="AlphaFoldDB" id="A0A7I7M430"/>
<feature type="transmembrane region" description="Helical" evidence="1">
    <location>
        <begin position="85"/>
        <end position="114"/>
    </location>
</feature>
<feature type="transmembrane region" description="Helical" evidence="1">
    <location>
        <begin position="47"/>
        <end position="65"/>
    </location>
</feature>
<keyword evidence="1" id="KW-0472">Membrane</keyword>
<protein>
    <submittedName>
        <fullName evidence="2">ABC transporter permease</fullName>
    </submittedName>
</protein>
<feature type="transmembrane region" description="Helical" evidence="1">
    <location>
        <begin position="24"/>
        <end position="40"/>
    </location>
</feature>
<name>A0A7I7M430_9MYCO</name>
<proteinExistence type="predicted"/>
<sequence>MTASSALAALNAERIKITTLRSPIWSVVLAAALTLGVAGMQPRTAALSVAAFGVPVLMVVAALTVTGEYRTRMIATTFLATPARSVVLCAKAAVAAVFCGLSAALMVIGSFLVAREPLAARTVAAIALYAALAAILGVGVGALLRHSAGAVSVLLLWPLLVEPLVGNLPGRGPQVGPYLPFANMFRFLDVQWLFPGYAWHWGTTGSLAYFTALVAVVFAAALIVVNRRDA</sequence>
<dbReference type="Proteomes" id="UP000466514">
    <property type="component" value="Chromosome"/>
</dbReference>
<gene>
    <name evidence="2" type="ORF">MPSYJ_03760</name>
</gene>
<feature type="transmembrane region" description="Helical" evidence="1">
    <location>
        <begin position="150"/>
        <end position="168"/>
    </location>
</feature>
<evidence type="ECO:0000313" key="2">
    <source>
        <dbReference type="EMBL" id="BBX66915.1"/>
    </source>
</evidence>
<reference evidence="2 3" key="1">
    <citation type="journal article" date="2019" name="Emerg. Microbes Infect.">
        <title>Comprehensive subspecies identification of 175 nontuberculous mycobacteria species based on 7547 genomic profiles.</title>
        <authorList>
            <person name="Matsumoto Y."/>
            <person name="Kinjo T."/>
            <person name="Motooka D."/>
            <person name="Nabeya D."/>
            <person name="Jung N."/>
            <person name="Uechi K."/>
            <person name="Horii T."/>
            <person name="Iida T."/>
            <person name="Fujita J."/>
            <person name="Nakamura S."/>
        </authorList>
    </citation>
    <scope>NUCLEOTIDE SEQUENCE [LARGE SCALE GENOMIC DNA]</scope>
    <source>
        <strain evidence="2 3">JCM 13323</strain>
    </source>
</reference>
<keyword evidence="1" id="KW-0812">Transmembrane</keyword>
<feature type="transmembrane region" description="Helical" evidence="1">
    <location>
        <begin position="206"/>
        <end position="225"/>
    </location>
</feature>
<dbReference type="RefSeq" id="WP_163720171.1">
    <property type="nucleotide sequence ID" value="NZ_AP022574.1"/>
</dbReference>
<accession>A0A7I7M430</accession>
<evidence type="ECO:0000256" key="1">
    <source>
        <dbReference type="SAM" id="Phobius"/>
    </source>
</evidence>
<evidence type="ECO:0000313" key="3">
    <source>
        <dbReference type="Proteomes" id="UP000466514"/>
    </source>
</evidence>
<dbReference type="EMBL" id="AP022574">
    <property type="protein sequence ID" value="BBX66915.1"/>
    <property type="molecule type" value="Genomic_DNA"/>
</dbReference>
<dbReference type="KEGG" id="mpsc:MPSYJ_03760"/>
<keyword evidence="1" id="KW-1133">Transmembrane helix</keyword>
<feature type="transmembrane region" description="Helical" evidence="1">
    <location>
        <begin position="126"/>
        <end position="144"/>
    </location>
</feature>
<organism evidence="2 3">
    <name type="scientific">Mycolicibacterium psychrotolerans</name>
    <dbReference type="NCBI Taxonomy" id="216929"/>
    <lineage>
        <taxon>Bacteria</taxon>
        <taxon>Bacillati</taxon>
        <taxon>Actinomycetota</taxon>
        <taxon>Actinomycetes</taxon>
        <taxon>Mycobacteriales</taxon>
        <taxon>Mycobacteriaceae</taxon>
        <taxon>Mycolicibacterium</taxon>
    </lineage>
</organism>